<sequence length="162" mass="18587">MATLHNKLTNFVFDNIEQELDRLISRVNLDSTSNPVIETQRNITTSNTHMQDESATQKSDITDDLAIDREQTTEEGDRAHLTSTQNIPIIQNEQSTEVGDRLHLTNTQSIPLIQNRARSDNICCADTASNRQNVQHFHGQPLIYMERRTQYETKDICSLLKY</sequence>
<dbReference type="Proteomes" id="UP000828390">
    <property type="component" value="Unassembled WGS sequence"/>
</dbReference>
<dbReference type="AlphaFoldDB" id="A0A9D4G1Q2"/>
<protein>
    <submittedName>
        <fullName evidence="1">Uncharacterized protein</fullName>
    </submittedName>
</protein>
<comment type="caution">
    <text evidence="1">The sequence shown here is derived from an EMBL/GenBank/DDBJ whole genome shotgun (WGS) entry which is preliminary data.</text>
</comment>
<accession>A0A9D4G1Q2</accession>
<dbReference type="EMBL" id="JAIWYP010000006">
    <property type="protein sequence ID" value="KAH3808973.1"/>
    <property type="molecule type" value="Genomic_DNA"/>
</dbReference>
<organism evidence="1 2">
    <name type="scientific">Dreissena polymorpha</name>
    <name type="common">Zebra mussel</name>
    <name type="synonym">Mytilus polymorpha</name>
    <dbReference type="NCBI Taxonomy" id="45954"/>
    <lineage>
        <taxon>Eukaryota</taxon>
        <taxon>Metazoa</taxon>
        <taxon>Spiralia</taxon>
        <taxon>Lophotrochozoa</taxon>
        <taxon>Mollusca</taxon>
        <taxon>Bivalvia</taxon>
        <taxon>Autobranchia</taxon>
        <taxon>Heteroconchia</taxon>
        <taxon>Euheterodonta</taxon>
        <taxon>Imparidentia</taxon>
        <taxon>Neoheterodontei</taxon>
        <taxon>Myida</taxon>
        <taxon>Dreissenoidea</taxon>
        <taxon>Dreissenidae</taxon>
        <taxon>Dreissena</taxon>
    </lineage>
</organism>
<evidence type="ECO:0000313" key="2">
    <source>
        <dbReference type="Proteomes" id="UP000828390"/>
    </source>
</evidence>
<proteinExistence type="predicted"/>
<keyword evidence="2" id="KW-1185">Reference proteome</keyword>
<evidence type="ECO:0000313" key="1">
    <source>
        <dbReference type="EMBL" id="KAH3808973.1"/>
    </source>
</evidence>
<name>A0A9D4G1Q2_DREPO</name>
<reference evidence="1" key="1">
    <citation type="journal article" date="2019" name="bioRxiv">
        <title>The Genome of the Zebra Mussel, Dreissena polymorpha: A Resource for Invasive Species Research.</title>
        <authorList>
            <person name="McCartney M.A."/>
            <person name="Auch B."/>
            <person name="Kono T."/>
            <person name="Mallez S."/>
            <person name="Zhang Y."/>
            <person name="Obille A."/>
            <person name="Becker A."/>
            <person name="Abrahante J.E."/>
            <person name="Garbe J."/>
            <person name="Badalamenti J.P."/>
            <person name="Herman A."/>
            <person name="Mangelson H."/>
            <person name="Liachko I."/>
            <person name="Sullivan S."/>
            <person name="Sone E.D."/>
            <person name="Koren S."/>
            <person name="Silverstein K.A.T."/>
            <person name="Beckman K.B."/>
            <person name="Gohl D.M."/>
        </authorList>
    </citation>
    <scope>NUCLEOTIDE SEQUENCE</scope>
    <source>
        <strain evidence="1">Duluth1</strain>
        <tissue evidence="1">Whole animal</tissue>
    </source>
</reference>
<gene>
    <name evidence="1" type="ORF">DPMN_137335</name>
</gene>
<reference evidence="1" key="2">
    <citation type="submission" date="2020-11" db="EMBL/GenBank/DDBJ databases">
        <authorList>
            <person name="McCartney M.A."/>
            <person name="Auch B."/>
            <person name="Kono T."/>
            <person name="Mallez S."/>
            <person name="Becker A."/>
            <person name="Gohl D.M."/>
            <person name="Silverstein K.A.T."/>
            <person name="Koren S."/>
            <person name="Bechman K.B."/>
            <person name="Herman A."/>
            <person name="Abrahante J.E."/>
            <person name="Garbe J."/>
        </authorList>
    </citation>
    <scope>NUCLEOTIDE SEQUENCE</scope>
    <source>
        <strain evidence="1">Duluth1</strain>
        <tissue evidence="1">Whole animal</tissue>
    </source>
</reference>